<dbReference type="Gene3D" id="2.60.120.260">
    <property type="entry name" value="Galactose-binding domain-like"/>
    <property type="match status" value="2"/>
</dbReference>
<evidence type="ECO:0000256" key="5">
    <source>
        <dbReference type="ARBA" id="ARBA00023136"/>
    </source>
</evidence>
<name>A0A4Z0JN34_9LACO</name>
<evidence type="ECO:0000256" key="8">
    <source>
        <dbReference type="SAM" id="SignalP"/>
    </source>
</evidence>
<evidence type="ECO:0000256" key="4">
    <source>
        <dbReference type="ARBA" id="ARBA00022989"/>
    </source>
</evidence>
<evidence type="ECO:0000256" key="2">
    <source>
        <dbReference type="ARBA" id="ARBA00022475"/>
    </source>
</evidence>
<evidence type="ECO:0000313" key="10">
    <source>
        <dbReference type="Proteomes" id="UP000298021"/>
    </source>
</evidence>
<protein>
    <submittedName>
        <fullName evidence="9">Cellulose synthase</fullName>
    </submittedName>
</protein>
<feature type="compositionally biased region" description="Polar residues" evidence="6">
    <location>
        <begin position="330"/>
        <end position="339"/>
    </location>
</feature>
<keyword evidence="5 7" id="KW-0472">Membrane</keyword>
<dbReference type="InterPro" id="IPR018513">
    <property type="entry name" value="Cell_synthase_bac"/>
</dbReference>
<organism evidence="9 10">
    <name type="scientific">Companilactobacillus suantsaicola</name>
    <dbReference type="NCBI Taxonomy" id="2487723"/>
    <lineage>
        <taxon>Bacteria</taxon>
        <taxon>Bacillati</taxon>
        <taxon>Bacillota</taxon>
        <taxon>Bacilli</taxon>
        <taxon>Lactobacillales</taxon>
        <taxon>Lactobacillaceae</taxon>
        <taxon>Companilactobacillus</taxon>
    </lineage>
</organism>
<feature type="transmembrane region" description="Helical" evidence="7">
    <location>
        <begin position="672"/>
        <end position="694"/>
    </location>
</feature>
<dbReference type="GO" id="GO:0005886">
    <property type="term" value="C:plasma membrane"/>
    <property type="evidence" value="ECO:0007669"/>
    <property type="project" value="UniProtKB-SubCell"/>
</dbReference>
<keyword evidence="3 7" id="KW-0812">Transmembrane</keyword>
<evidence type="ECO:0000256" key="7">
    <source>
        <dbReference type="SAM" id="Phobius"/>
    </source>
</evidence>
<proteinExistence type="predicted"/>
<evidence type="ECO:0000256" key="6">
    <source>
        <dbReference type="SAM" id="MobiDB-lite"/>
    </source>
</evidence>
<keyword evidence="10" id="KW-1185">Reference proteome</keyword>
<gene>
    <name evidence="9" type="ORF">EGT49_03740</name>
</gene>
<evidence type="ECO:0000256" key="1">
    <source>
        <dbReference type="ARBA" id="ARBA00004162"/>
    </source>
</evidence>
<dbReference type="AlphaFoldDB" id="A0A4Z0JN34"/>
<feature type="signal peptide" evidence="8">
    <location>
        <begin position="1"/>
        <end position="43"/>
    </location>
</feature>
<dbReference type="Proteomes" id="UP000298021">
    <property type="component" value="Unassembled WGS sequence"/>
</dbReference>
<dbReference type="EMBL" id="RKLY01000006">
    <property type="protein sequence ID" value="TGD24381.1"/>
    <property type="molecule type" value="Genomic_DNA"/>
</dbReference>
<evidence type="ECO:0000313" key="9">
    <source>
        <dbReference type="EMBL" id="TGD24381.1"/>
    </source>
</evidence>
<accession>A0A4Z0JN34</accession>
<dbReference type="OrthoDB" id="2655838at2"/>
<dbReference type="Pfam" id="PF03170">
    <property type="entry name" value="BcsB"/>
    <property type="match status" value="1"/>
</dbReference>
<dbReference type="GO" id="GO:0006011">
    <property type="term" value="P:UDP-alpha-D-glucose metabolic process"/>
    <property type="evidence" value="ECO:0007669"/>
    <property type="project" value="InterPro"/>
</dbReference>
<dbReference type="PANTHER" id="PTHR39083">
    <property type="entry name" value="CYCLIC DI-GMP-BINDING PROTEIN"/>
    <property type="match status" value="1"/>
</dbReference>
<feature type="chain" id="PRO_5021329152" evidence="8">
    <location>
        <begin position="44"/>
        <end position="709"/>
    </location>
</feature>
<sequence>MFVNKYFINKQNGIKRNVINNLVNVCLVLFLLLIFSNPTTVKAADNQTYTQQFQNSITTLSGKSVESNMYFTKMDYWDVKKLTFNFNYQVSQLANRNASDITVSLNGVKFYSFRPGNKTGFQTQKIDVPLKLLSGSNKLTINGQILDQMDNKNYQLQQTPANWLTIGDGSNVNFEYQLKEAENTLSSFYAHFSGQDTIAYQRSKIITADKPSSDESTASMIALSGESRIITTENDQIPVLQAKHIDAKKNDYMLVIAKYSSLPRDLQKQIDPNSLNDRAIIKTYYTDNKYYLIVTAKTGSLLKKAARFVANEELMKETNKSSEDVDESTDTYTSSLHDNGTHFLTTTPDQIQGAGHRETSYLVQLPNDRSNADGSQVSLHFNYSKNLNFNRSLVTIYINNTVVGSKKLTKVKANKDTLTLKLPRGLSLGSSFTVRVAFDLEMKDQDTSDDSNTPWAFVDPSSKMLVKSERSNDLLFTNYPTMFISNETYNDIAVVTPKDLDENDFKSLTNIFNLIGNFAKSNTGTIKFYNEVPSKNVLKNSNVIVLGTPSNNQMIKSLNPNLYFKYSKNYNRIVSNEKLSIEKDYGKQIGTAQLIRSPYNDKRGMLVVTGVNSLDTYIASTQINFQKNIQQFTGDAIVVDMNNAHYGYRFKKNKAIDKSLENKRTFSKNSQLIIYLGLAIIVILLIVLAVILTVRKQARLNGGKKDEKQ</sequence>
<keyword evidence="2" id="KW-1003">Cell membrane</keyword>
<keyword evidence="8" id="KW-0732">Signal</keyword>
<comment type="caution">
    <text evidence="9">The sequence shown here is derived from an EMBL/GenBank/DDBJ whole genome shotgun (WGS) entry which is preliminary data.</text>
</comment>
<reference evidence="9 10" key="1">
    <citation type="submission" date="2018-10" db="EMBL/GenBank/DDBJ databases">
        <title>Lactobacillus sp. R7 and Lactobacillus sp. R19 isolated from fermented mustard green product of Taiwan.</title>
        <authorList>
            <person name="Lin S.-T."/>
        </authorList>
    </citation>
    <scope>NUCLEOTIDE SEQUENCE [LARGE SCALE GENOMIC DNA]</scope>
    <source>
        <strain evidence="9 10">BCRC 81127</strain>
    </source>
</reference>
<evidence type="ECO:0000256" key="3">
    <source>
        <dbReference type="ARBA" id="ARBA00022692"/>
    </source>
</evidence>
<comment type="subcellular location">
    <subcellularLocation>
        <location evidence="1">Cell membrane</location>
        <topology evidence="1">Single-pass membrane protein</topology>
    </subcellularLocation>
</comment>
<dbReference type="PANTHER" id="PTHR39083:SF1">
    <property type="entry name" value="CYCLIC DI-GMP-BINDING PROTEIN"/>
    <property type="match status" value="1"/>
</dbReference>
<feature type="region of interest" description="Disordered" evidence="6">
    <location>
        <begin position="319"/>
        <end position="339"/>
    </location>
</feature>
<keyword evidence="4 7" id="KW-1133">Transmembrane helix</keyword>